<dbReference type="RefSeq" id="WP_329078767.1">
    <property type="nucleotide sequence ID" value="NZ_CP109389.1"/>
</dbReference>
<gene>
    <name evidence="2" type="ORF">OG442_28195</name>
</gene>
<feature type="compositionally biased region" description="Low complexity" evidence="1">
    <location>
        <begin position="76"/>
        <end position="88"/>
    </location>
</feature>
<name>A0ABZ2ACL9_STRNV</name>
<feature type="compositionally biased region" description="Pro residues" evidence="1">
    <location>
        <begin position="65"/>
        <end position="75"/>
    </location>
</feature>
<feature type="compositionally biased region" description="Pro residues" evidence="1">
    <location>
        <begin position="89"/>
        <end position="99"/>
    </location>
</feature>
<feature type="region of interest" description="Disordered" evidence="1">
    <location>
        <begin position="48"/>
        <end position="126"/>
    </location>
</feature>
<reference evidence="2" key="1">
    <citation type="submission" date="2022-10" db="EMBL/GenBank/DDBJ databases">
        <title>The complete genomes of actinobacterial strains from the NBC collection.</title>
        <authorList>
            <person name="Joergensen T.S."/>
            <person name="Alvarez Arevalo M."/>
            <person name="Sterndorff E.B."/>
            <person name="Faurdal D."/>
            <person name="Vuksanovic O."/>
            <person name="Mourched A.-S."/>
            <person name="Charusanti P."/>
            <person name="Shaw S."/>
            <person name="Blin K."/>
            <person name="Weber T."/>
        </authorList>
    </citation>
    <scope>NUCLEOTIDE SEQUENCE</scope>
    <source>
        <strain evidence="2">NBC_01432</strain>
    </source>
</reference>
<proteinExistence type="predicted"/>
<protein>
    <recommendedName>
        <fullName evidence="4">Secreted protein</fullName>
    </recommendedName>
</protein>
<accession>A0ABZ2ACL9</accession>
<evidence type="ECO:0000313" key="2">
    <source>
        <dbReference type="EMBL" id="WUX55098.1"/>
    </source>
</evidence>
<keyword evidence="3" id="KW-1185">Reference proteome</keyword>
<dbReference type="Proteomes" id="UP001432209">
    <property type="component" value="Chromosome"/>
</dbReference>
<evidence type="ECO:0000256" key="1">
    <source>
        <dbReference type="SAM" id="MobiDB-lite"/>
    </source>
</evidence>
<evidence type="ECO:0008006" key="4">
    <source>
        <dbReference type="Google" id="ProtNLM"/>
    </source>
</evidence>
<evidence type="ECO:0000313" key="3">
    <source>
        <dbReference type="Proteomes" id="UP001432209"/>
    </source>
</evidence>
<sequence length="190" mass="20366">MAPMRRGLVHAMAWTLATGAAVTLTWWGVHTVVVGTVYDRPRALPITGENAITQRARPQSSSTNRPPPSPSPSPSPSATASPEPSTSPAGPPSRTPPAKPPEKDPPPADAGKAPAGDGDVRSYPVDGGRVVLDLGSQSAELVSATPEAGWQMQVWKQDFWIRVTFTRDDREISVFCTWHDSAPRVQVDER</sequence>
<feature type="compositionally biased region" description="Polar residues" evidence="1">
    <location>
        <begin position="50"/>
        <end position="59"/>
    </location>
</feature>
<dbReference type="EMBL" id="CP109495">
    <property type="protein sequence ID" value="WUX55098.1"/>
    <property type="molecule type" value="Genomic_DNA"/>
</dbReference>
<organism evidence="2 3">
    <name type="scientific">Streptomyces niveus</name>
    <name type="common">Streptomyces spheroides</name>
    <dbReference type="NCBI Taxonomy" id="193462"/>
    <lineage>
        <taxon>Bacteria</taxon>
        <taxon>Bacillati</taxon>
        <taxon>Actinomycetota</taxon>
        <taxon>Actinomycetes</taxon>
        <taxon>Kitasatosporales</taxon>
        <taxon>Streptomycetaceae</taxon>
        <taxon>Streptomyces</taxon>
    </lineage>
</organism>